<feature type="non-terminal residue" evidence="1">
    <location>
        <position position="75"/>
    </location>
</feature>
<dbReference type="AlphaFoldDB" id="A0A849BRE4"/>
<proteinExistence type="predicted"/>
<organism evidence="1 2">
    <name type="scientific">Pseudokineococcus marinus</name>
    <dbReference type="NCBI Taxonomy" id="351215"/>
    <lineage>
        <taxon>Bacteria</taxon>
        <taxon>Bacillati</taxon>
        <taxon>Actinomycetota</taxon>
        <taxon>Actinomycetes</taxon>
        <taxon>Kineosporiales</taxon>
        <taxon>Kineosporiaceae</taxon>
        <taxon>Pseudokineococcus</taxon>
    </lineage>
</organism>
<dbReference type="RefSeq" id="WP_409372997.1">
    <property type="nucleotide sequence ID" value="NZ_JABEMA010000136.1"/>
</dbReference>
<evidence type="ECO:0000313" key="1">
    <source>
        <dbReference type="EMBL" id="NNH23402.1"/>
    </source>
</evidence>
<evidence type="ECO:0000313" key="2">
    <source>
        <dbReference type="Proteomes" id="UP000555552"/>
    </source>
</evidence>
<sequence length="75" mass="7648">MSALQAAALTGDVVVRLGVAVLLLVLLVWLLLLAIRPARAAVAFIAPGAGPRLRALAAATRARHEAGCARLAALD</sequence>
<gene>
    <name evidence="1" type="ORF">HLB09_09910</name>
</gene>
<reference evidence="1 2" key="1">
    <citation type="submission" date="2020-05" db="EMBL/GenBank/DDBJ databases">
        <title>MicrobeNet Type strains.</title>
        <authorList>
            <person name="Nicholson A.C."/>
        </authorList>
    </citation>
    <scope>NUCLEOTIDE SEQUENCE [LARGE SCALE GENOMIC DNA]</scope>
    <source>
        <strain evidence="1 2">JCM 14547</strain>
    </source>
</reference>
<comment type="caution">
    <text evidence="1">The sequence shown here is derived from an EMBL/GenBank/DDBJ whole genome shotgun (WGS) entry which is preliminary data.</text>
</comment>
<name>A0A849BRE4_9ACTN</name>
<accession>A0A849BRE4</accession>
<dbReference type="EMBL" id="JABEMA010000136">
    <property type="protein sequence ID" value="NNH23402.1"/>
    <property type="molecule type" value="Genomic_DNA"/>
</dbReference>
<keyword evidence="2" id="KW-1185">Reference proteome</keyword>
<dbReference type="Proteomes" id="UP000555552">
    <property type="component" value="Unassembled WGS sequence"/>
</dbReference>
<protein>
    <submittedName>
        <fullName evidence="1">Uncharacterized protein</fullName>
    </submittedName>
</protein>